<evidence type="ECO:0000259" key="11">
    <source>
        <dbReference type="Pfam" id="PF01425"/>
    </source>
</evidence>
<dbReference type="GO" id="GO:0030956">
    <property type="term" value="C:glutamyl-tRNA(Gln) amidotransferase complex"/>
    <property type="evidence" value="ECO:0007669"/>
    <property type="project" value="InterPro"/>
</dbReference>
<evidence type="ECO:0000256" key="6">
    <source>
        <dbReference type="ARBA" id="ARBA00022741"/>
    </source>
</evidence>
<keyword evidence="7 10" id="KW-0067">ATP-binding</keyword>
<evidence type="ECO:0000313" key="12">
    <source>
        <dbReference type="EMBL" id="HHQ15594.1"/>
    </source>
</evidence>
<dbReference type="AlphaFoldDB" id="A0A7V5XFP1"/>
<protein>
    <recommendedName>
        <fullName evidence="4 10">Glutamyl-tRNA(Gln) amidotransferase subunit A</fullName>
        <shortName evidence="10">Glu-ADT subunit A</shortName>
        <ecNumber evidence="3 10">6.3.5.7</ecNumber>
    </recommendedName>
</protein>
<evidence type="ECO:0000256" key="8">
    <source>
        <dbReference type="ARBA" id="ARBA00022917"/>
    </source>
</evidence>
<dbReference type="GO" id="GO:0050567">
    <property type="term" value="F:glutaminyl-tRNA synthase (glutamine-hydrolyzing) activity"/>
    <property type="evidence" value="ECO:0007669"/>
    <property type="project" value="UniProtKB-UniRule"/>
</dbReference>
<comment type="subunit">
    <text evidence="2 10">Heterotrimer of A, B and C subunits.</text>
</comment>
<keyword evidence="5 10" id="KW-0436">Ligase</keyword>
<dbReference type="PANTHER" id="PTHR11895:SF151">
    <property type="entry name" value="GLUTAMYL-TRNA(GLN) AMIDOTRANSFERASE SUBUNIT A"/>
    <property type="match status" value="1"/>
</dbReference>
<evidence type="ECO:0000256" key="5">
    <source>
        <dbReference type="ARBA" id="ARBA00022598"/>
    </source>
</evidence>
<dbReference type="GO" id="GO:0005524">
    <property type="term" value="F:ATP binding"/>
    <property type="evidence" value="ECO:0007669"/>
    <property type="project" value="UniProtKB-KW"/>
</dbReference>
<dbReference type="InterPro" id="IPR036928">
    <property type="entry name" value="AS_sf"/>
</dbReference>
<comment type="catalytic activity">
    <reaction evidence="9 10">
        <text>L-glutamyl-tRNA(Gln) + L-glutamine + ATP + H2O = L-glutaminyl-tRNA(Gln) + L-glutamate + ADP + phosphate + H(+)</text>
        <dbReference type="Rhea" id="RHEA:17521"/>
        <dbReference type="Rhea" id="RHEA-COMP:9681"/>
        <dbReference type="Rhea" id="RHEA-COMP:9684"/>
        <dbReference type="ChEBI" id="CHEBI:15377"/>
        <dbReference type="ChEBI" id="CHEBI:15378"/>
        <dbReference type="ChEBI" id="CHEBI:29985"/>
        <dbReference type="ChEBI" id="CHEBI:30616"/>
        <dbReference type="ChEBI" id="CHEBI:43474"/>
        <dbReference type="ChEBI" id="CHEBI:58359"/>
        <dbReference type="ChEBI" id="CHEBI:78520"/>
        <dbReference type="ChEBI" id="CHEBI:78521"/>
        <dbReference type="ChEBI" id="CHEBI:456216"/>
        <dbReference type="EC" id="6.3.5.7"/>
    </reaction>
</comment>
<evidence type="ECO:0000256" key="3">
    <source>
        <dbReference type="ARBA" id="ARBA00012739"/>
    </source>
</evidence>
<keyword evidence="8 10" id="KW-0648">Protein biosynthesis</keyword>
<organism evidence="12">
    <name type="scientific">Thermodesulfobacterium geofontis</name>
    <dbReference type="NCBI Taxonomy" id="1295609"/>
    <lineage>
        <taxon>Bacteria</taxon>
        <taxon>Pseudomonadati</taxon>
        <taxon>Thermodesulfobacteriota</taxon>
        <taxon>Thermodesulfobacteria</taxon>
        <taxon>Thermodesulfobacteriales</taxon>
        <taxon>Thermodesulfobacteriaceae</taxon>
        <taxon>Thermodesulfobacterium</taxon>
    </lineage>
</organism>
<evidence type="ECO:0000256" key="4">
    <source>
        <dbReference type="ARBA" id="ARBA00014428"/>
    </source>
</evidence>
<comment type="caution">
    <text evidence="12">The sequence shown here is derived from an EMBL/GenBank/DDBJ whole genome shotgun (WGS) entry which is preliminary data.</text>
</comment>
<dbReference type="PIRSF" id="PIRSF001221">
    <property type="entry name" value="Amidase_fungi"/>
    <property type="match status" value="1"/>
</dbReference>
<gene>
    <name evidence="10 12" type="primary">gatA</name>
    <name evidence="12" type="ORF">ENM15_02090</name>
</gene>
<feature type="active site" description="Charge relay system" evidence="10">
    <location>
        <position position="81"/>
    </location>
</feature>
<comment type="similarity">
    <text evidence="1 10">Belongs to the amidase family. GatA subfamily.</text>
</comment>
<dbReference type="SUPFAM" id="SSF75304">
    <property type="entry name" value="Amidase signature (AS) enzymes"/>
    <property type="match status" value="1"/>
</dbReference>
<dbReference type="GO" id="GO:0006412">
    <property type="term" value="P:translation"/>
    <property type="evidence" value="ECO:0007669"/>
    <property type="project" value="UniProtKB-UniRule"/>
</dbReference>
<evidence type="ECO:0000256" key="9">
    <source>
        <dbReference type="ARBA" id="ARBA00047407"/>
    </source>
</evidence>
<evidence type="ECO:0000256" key="2">
    <source>
        <dbReference type="ARBA" id="ARBA00011123"/>
    </source>
</evidence>
<dbReference type="InterPro" id="IPR004412">
    <property type="entry name" value="GatA"/>
</dbReference>
<dbReference type="InterPro" id="IPR023631">
    <property type="entry name" value="Amidase_dom"/>
</dbReference>
<dbReference type="InterPro" id="IPR020556">
    <property type="entry name" value="Amidase_CS"/>
</dbReference>
<proteinExistence type="inferred from homology"/>
<evidence type="ECO:0000256" key="7">
    <source>
        <dbReference type="ARBA" id="ARBA00022840"/>
    </source>
</evidence>
<accession>A0A7V5XFP1</accession>
<dbReference type="Pfam" id="PF01425">
    <property type="entry name" value="Amidase"/>
    <property type="match status" value="1"/>
</dbReference>
<keyword evidence="6 10" id="KW-0547">Nucleotide-binding</keyword>
<comment type="function">
    <text evidence="10">Allows the formation of correctly charged Gln-tRNA(Gln) through the transamidation of misacylated Glu-tRNA(Gln) in organisms which lack glutaminyl-tRNA synthetase. The reaction takes place in the presence of glutamine and ATP through an activated gamma-phospho-Glu-tRNA(Gln).</text>
</comment>
<evidence type="ECO:0000256" key="10">
    <source>
        <dbReference type="HAMAP-Rule" id="MF_00120"/>
    </source>
</evidence>
<sequence length="489" mass="53898">MTTFDFKDLTILSALKLLKEKKISSRELVEESLKQIKKIDPLVKAFLYVEEERALEAASKADELIQKGEEKKLLGIPISIKDNICIKGLATTCASKILQNFISPYDATVIEKLKAEGAVFIGKTNLDEFAMGSSTENSAFFPTHNPWDLERVPGGSSGGSAAAVASRMGLGSLGSDTGGSIRQPAAFCGVVGMKPTYGLVSRFGLVAFASSLDQIGPFGLTVEDTAYLLQIIAGYDPKDSTSAPVDIPDFLKFIKENEKTSYKIGLPKEYFEGEIDAEMTKIILEIIEKLKSRHHIKEISLPHTEYAVATYYIIAPSEAFSNLARYDGVKYGFRVDTKNLIEMYKKSRALGFGKEVKRRIMLGAYSLSAGYYDAYYLKASKVRTLILQDFLEAFKEVDLILAPVTPTPPFKIGEKIFDPLQMYLSDIFTIPVNLAGLPGISVPIGLTSNNLPVAIQVIGPHFKDEHVLSLAYQIEKEVNMKFIPPILKN</sequence>
<feature type="active site" description="Acyl-ester intermediate" evidence="10">
    <location>
        <position position="180"/>
    </location>
</feature>
<dbReference type="EC" id="6.3.5.7" evidence="3 10"/>
<reference evidence="12" key="1">
    <citation type="journal article" date="2020" name="mSystems">
        <title>Genome- and Community-Level Interaction Insights into Carbon Utilization and Element Cycling Functions of Hydrothermarchaeota in Hydrothermal Sediment.</title>
        <authorList>
            <person name="Zhou Z."/>
            <person name="Liu Y."/>
            <person name="Xu W."/>
            <person name="Pan J."/>
            <person name="Luo Z.H."/>
            <person name="Li M."/>
        </authorList>
    </citation>
    <scope>NUCLEOTIDE SEQUENCE [LARGE SCALE GENOMIC DNA]</scope>
    <source>
        <strain evidence="12">SpSt-106</strain>
    </source>
</reference>
<dbReference type="Gene3D" id="3.90.1300.10">
    <property type="entry name" value="Amidase signature (AS) domain"/>
    <property type="match status" value="1"/>
</dbReference>
<dbReference type="GO" id="GO:0016740">
    <property type="term" value="F:transferase activity"/>
    <property type="evidence" value="ECO:0007669"/>
    <property type="project" value="UniProtKB-KW"/>
</dbReference>
<dbReference type="PROSITE" id="PS00571">
    <property type="entry name" value="AMIDASES"/>
    <property type="match status" value="1"/>
</dbReference>
<dbReference type="NCBIfam" id="TIGR00132">
    <property type="entry name" value="gatA"/>
    <property type="match status" value="1"/>
</dbReference>
<dbReference type="HAMAP" id="MF_00120">
    <property type="entry name" value="GatA"/>
    <property type="match status" value="1"/>
</dbReference>
<evidence type="ECO:0000256" key="1">
    <source>
        <dbReference type="ARBA" id="ARBA00008069"/>
    </source>
</evidence>
<feature type="active site" description="Charge relay system" evidence="10">
    <location>
        <position position="156"/>
    </location>
</feature>
<keyword evidence="12" id="KW-0808">Transferase</keyword>
<name>A0A7V5XFP1_9BACT</name>
<feature type="domain" description="Amidase" evidence="11">
    <location>
        <begin position="27"/>
        <end position="468"/>
    </location>
</feature>
<dbReference type="PANTHER" id="PTHR11895">
    <property type="entry name" value="TRANSAMIDASE"/>
    <property type="match status" value="1"/>
</dbReference>
<dbReference type="InterPro" id="IPR000120">
    <property type="entry name" value="Amidase"/>
</dbReference>
<dbReference type="EMBL" id="DRWR01000033">
    <property type="protein sequence ID" value="HHQ15594.1"/>
    <property type="molecule type" value="Genomic_DNA"/>
</dbReference>